<gene>
    <name evidence="2" type="ORF">DCS_02352</name>
</gene>
<comment type="caution">
    <text evidence="2">The sequence shown here is derived from an EMBL/GenBank/DDBJ whole genome shotgun (WGS) entry which is preliminary data.</text>
</comment>
<feature type="region of interest" description="Disordered" evidence="1">
    <location>
        <begin position="207"/>
        <end position="264"/>
    </location>
</feature>
<dbReference type="Proteomes" id="UP000076580">
    <property type="component" value="Chromosome 01"/>
</dbReference>
<dbReference type="GeneID" id="63714995"/>
<evidence type="ECO:0000256" key="1">
    <source>
        <dbReference type="SAM" id="MobiDB-lite"/>
    </source>
</evidence>
<organism evidence="2 3">
    <name type="scientific">Drechmeria coniospora</name>
    <name type="common">Nematophagous fungus</name>
    <name type="synonym">Meria coniospora</name>
    <dbReference type="NCBI Taxonomy" id="98403"/>
    <lineage>
        <taxon>Eukaryota</taxon>
        <taxon>Fungi</taxon>
        <taxon>Dikarya</taxon>
        <taxon>Ascomycota</taxon>
        <taxon>Pezizomycotina</taxon>
        <taxon>Sordariomycetes</taxon>
        <taxon>Hypocreomycetidae</taxon>
        <taxon>Hypocreales</taxon>
        <taxon>Ophiocordycipitaceae</taxon>
        <taxon>Drechmeria</taxon>
    </lineage>
</organism>
<feature type="compositionally biased region" description="Basic and acidic residues" evidence="1">
    <location>
        <begin position="131"/>
        <end position="140"/>
    </location>
</feature>
<protein>
    <submittedName>
        <fullName evidence="2">Uncharacterized protein</fullName>
    </submittedName>
</protein>
<reference evidence="2 3" key="1">
    <citation type="journal article" date="2016" name="Sci. Rep.">
        <title>Insights into Adaptations to a Near-Obligate Nematode Endoparasitic Lifestyle from the Finished Genome of Drechmeria coniospora.</title>
        <authorList>
            <person name="Zhang L."/>
            <person name="Zhou Z."/>
            <person name="Guo Q."/>
            <person name="Fokkens L."/>
            <person name="Miskei M."/>
            <person name="Pocsi I."/>
            <person name="Zhang W."/>
            <person name="Chen M."/>
            <person name="Wang L."/>
            <person name="Sun Y."/>
            <person name="Donzelli B.G."/>
            <person name="Gibson D.M."/>
            <person name="Nelson D.R."/>
            <person name="Luo J.G."/>
            <person name="Rep M."/>
            <person name="Liu H."/>
            <person name="Yang S."/>
            <person name="Wang J."/>
            <person name="Krasnoff S.B."/>
            <person name="Xu Y."/>
            <person name="Molnar I."/>
            <person name="Lin M."/>
        </authorList>
    </citation>
    <scope>NUCLEOTIDE SEQUENCE [LARGE SCALE GENOMIC DNA]</scope>
    <source>
        <strain evidence="2 3">ARSEF 6962</strain>
    </source>
</reference>
<evidence type="ECO:0000313" key="3">
    <source>
        <dbReference type="Proteomes" id="UP000076580"/>
    </source>
</evidence>
<sequence length="693" mass="76409">MNPEASNFTPSESPALEGLQLARTDLESARGDKHVVRYPSLYHFASQITAAAPKDAESLPDTNYHHSIPQLTSNWPCRDAGLGYGEDAVSWRHSLAFTSYYTPHPPATDVNESLSMPLMCARVPQGAHEPVIPEDHKSATEDEPQSAQAPSQTALRQRLASLGVPQAQLSLCSERKVSIGAEWPPLPPAPRQEAQNLFASLADFSAKGPATRARRRRGGQSHRGPRLREVKKKAIRQALGPAPPDEHTSKGVFEERNTNRTPSRMVNPYGASEYHALLHQLQGDVMTAFPSSTQPSVGPRGASPPLHLSYATVALSQEDIDFAHQAQTMISLPVVAEVAPTPTHPIPSKLHPGPPEREREEAKDIITTGDSPSVVVTGFEANVSGNASQQNASAEHGHRATPFRAQSRLSHEAGISMQPMTNAHELSRVPFIPRCPLKPSGGDGSNNKLVDRSALSLSSSRDQLLRESGSWSHSKRWVSEGTRERAAFARTMSNMHHIGADKSPFIPHSLSELAALKIQIADANRHELAQNVGRKLEELERRRILAEQGEKHVDIKVEKLFWGRLLDSKLSPVFASDNCFNACEPGAHHRVNWPSLAELKDEGERRGVRFRRYLPLPRLNLVDPRILATEQEVFNPDGTLRWQVKTQKPVWPYLVPVSPPEDETLAFAFGPSSEPQLHELPARLQDVIRQCLD</sequence>
<dbReference type="EMBL" id="LAYC01000001">
    <property type="protein sequence ID" value="KYK61211.1"/>
    <property type="molecule type" value="Genomic_DNA"/>
</dbReference>
<feature type="region of interest" description="Disordered" evidence="1">
    <location>
        <begin position="130"/>
        <end position="152"/>
    </location>
</feature>
<keyword evidence="3" id="KW-1185">Reference proteome</keyword>
<feature type="compositionally biased region" description="Basic and acidic residues" evidence="1">
    <location>
        <begin position="244"/>
        <end position="258"/>
    </location>
</feature>
<dbReference type="InParanoid" id="A0A151GVW4"/>
<name>A0A151GVW4_DRECN</name>
<accession>A0A151GVW4</accession>
<dbReference type="AlphaFoldDB" id="A0A151GVW4"/>
<feature type="compositionally biased region" description="Basic residues" evidence="1">
    <location>
        <begin position="212"/>
        <end position="235"/>
    </location>
</feature>
<proteinExistence type="predicted"/>
<evidence type="ECO:0000313" key="2">
    <source>
        <dbReference type="EMBL" id="KYK61211.1"/>
    </source>
</evidence>
<dbReference type="STRING" id="98403.A0A151GVW4"/>
<dbReference type="RefSeq" id="XP_040660563.1">
    <property type="nucleotide sequence ID" value="XM_040799680.1"/>
</dbReference>